<keyword evidence="4 6" id="KW-0472">Membrane</keyword>
<evidence type="ECO:0000256" key="2">
    <source>
        <dbReference type="ARBA" id="ARBA00022692"/>
    </source>
</evidence>
<comment type="caution">
    <text evidence="8">The sequence shown here is derived from an EMBL/GenBank/DDBJ whole genome shotgun (WGS) entry which is preliminary data.</text>
</comment>
<feature type="transmembrane region" description="Helical" evidence="6">
    <location>
        <begin position="39"/>
        <end position="62"/>
    </location>
</feature>
<keyword evidence="2 6" id="KW-0812">Transmembrane</keyword>
<evidence type="ECO:0000256" key="6">
    <source>
        <dbReference type="SAM" id="Phobius"/>
    </source>
</evidence>
<reference evidence="8 9" key="1">
    <citation type="submission" date="2020-08" db="EMBL/GenBank/DDBJ databases">
        <title>Genomic Encyclopedia of Type Strains, Phase IV (KMG-IV): sequencing the most valuable type-strain genomes for metagenomic binning, comparative biology and taxonomic classification.</title>
        <authorList>
            <person name="Goeker M."/>
        </authorList>
    </citation>
    <scope>NUCLEOTIDE SEQUENCE [LARGE SCALE GENOMIC DNA]</scope>
    <source>
        <strain evidence="8 9">DSM 22071</strain>
    </source>
</reference>
<dbReference type="EMBL" id="JACHID010000016">
    <property type="protein sequence ID" value="MBB5022764.1"/>
    <property type="molecule type" value="Genomic_DNA"/>
</dbReference>
<evidence type="ECO:0000256" key="4">
    <source>
        <dbReference type="ARBA" id="ARBA00023136"/>
    </source>
</evidence>
<feature type="transmembrane region" description="Helical" evidence="6">
    <location>
        <begin position="7"/>
        <end position="24"/>
    </location>
</feature>
<accession>A0A7W7Y6C8</accession>
<feature type="domain" description="Lipopolysaccharide assembly protein A" evidence="7">
    <location>
        <begin position="23"/>
        <end position="85"/>
    </location>
</feature>
<dbReference type="AlphaFoldDB" id="A0A7W7Y6C8"/>
<dbReference type="RefSeq" id="WP_183733885.1">
    <property type="nucleotide sequence ID" value="NZ_JACHID010000016.1"/>
</dbReference>
<feature type="coiled-coil region" evidence="5">
    <location>
        <begin position="64"/>
        <end position="94"/>
    </location>
</feature>
<evidence type="ECO:0000256" key="5">
    <source>
        <dbReference type="SAM" id="Coils"/>
    </source>
</evidence>
<name>A0A7W7Y6C8_9BACT</name>
<keyword evidence="5" id="KW-0175">Coiled coil</keyword>
<evidence type="ECO:0000259" key="7">
    <source>
        <dbReference type="Pfam" id="PF06305"/>
    </source>
</evidence>
<evidence type="ECO:0000313" key="9">
    <source>
        <dbReference type="Proteomes" id="UP000528322"/>
    </source>
</evidence>
<organism evidence="8 9">
    <name type="scientific">Desulfurispira natronophila</name>
    <dbReference type="NCBI Taxonomy" id="682562"/>
    <lineage>
        <taxon>Bacteria</taxon>
        <taxon>Pseudomonadati</taxon>
        <taxon>Chrysiogenota</taxon>
        <taxon>Chrysiogenia</taxon>
        <taxon>Chrysiogenales</taxon>
        <taxon>Chrysiogenaceae</taxon>
        <taxon>Desulfurispira</taxon>
    </lineage>
</organism>
<sequence length="117" mass="13303">MSVLKNIVRFAVLAYLIVFAYFNSESVKVVLYPGQEQTIPLILLVVAAIAIGVAVMYLTMIVDHFRLRGELKKKNRKLQQLETENRKLKEVTVEKIPVDIPKGHTEHADKAEEQARS</sequence>
<keyword evidence="1" id="KW-1003">Cell membrane</keyword>
<dbReference type="InterPro" id="IPR010445">
    <property type="entry name" value="LapA_dom"/>
</dbReference>
<evidence type="ECO:0000256" key="1">
    <source>
        <dbReference type="ARBA" id="ARBA00022475"/>
    </source>
</evidence>
<evidence type="ECO:0000313" key="8">
    <source>
        <dbReference type="EMBL" id="MBB5022764.1"/>
    </source>
</evidence>
<evidence type="ECO:0000256" key="3">
    <source>
        <dbReference type="ARBA" id="ARBA00022989"/>
    </source>
</evidence>
<protein>
    <submittedName>
        <fullName evidence="8">Putative integral membrane protein</fullName>
    </submittedName>
</protein>
<dbReference type="GO" id="GO:0005886">
    <property type="term" value="C:plasma membrane"/>
    <property type="evidence" value="ECO:0007669"/>
    <property type="project" value="InterPro"/>
</dbReference>
<proteinExistence type="predicted"/>
<dbReference type="Pfam" id="PF06305">
    <property type="entry name" value="LapA_dom"/>
    <property type="match status" value="1"/>
</dbReference>
<keyword evidence="3 6" id="KW-1133">Transmembrane helix</keyword>
<keyword evidence="9" id="KW-1185">Reference proteome</keyword>
<gene>
    <name evidence="8" type="ORF">HNR37_002108</name>
</gene>
<dbReference type="Proteomes" id="UP000528322">
    <property type="component" value="Unassembled WGS sequence"/>
</dbReference>